<organism evidence="3 4">
    <name type="scientific">Trinickia violacea</name>
    <dbReference type="NCBI Taxonomy" id="2571746"/>
    <lineage>
        <taxon>Bacteria</taxon>
        <taxon>Pseudomonadati</taxon>
        <taxon>Pseudomonadota</taxon>
        <taxon>Betaproteobacteria</taxon>
        <taxon>Burkholderiales</taxon>
        <taxon>Burkholderiaceae</taxon>
        <taxon>Trinickia</taxon>
    </lineage>
</organism>
<protein>
    <submittedName>
        <fullName evidence="3">Amidase</fullName>
        <ecNumber evidence="3">3.5.1.4</ecNumber>
    </submittedName>
</protein>
<reference evidence="3 4" key="1">
    <citation type="submission" date="2019-05" db="EMBL/GenBank/DDBJ databases">
        <title>Burkholderia sp. DHOD12, isolated from subtropical forest soil.</title>
        <authorList>
            <person name="Gao Z.-H."/>
            <person name="Qiu L.-H."/>
        </authorList>
    </citation>
    <scope>NUCLEOTIDE SEQUENCE [LARGE SCALE GENOMIC DNA]</scope>
    <source>
        <strain evidence="3 4">DHOD12</strain>
    </source>
</reference>
<keyword evidence="4" id="KW-1185">Reference proteome</keyword>
<dbReference type="Pfam" id="PF01425">
    <property type="entry name" value="Amidase"/>
    <property type="match status" value="1"/>
</dbReference>
<evidence type="ECO:0000256" key="1">
    <source>
        <dbReference type="SAM" id="SignalP"/>
    </source>
</evidence>
<dbReference type="SUPFAM" id="SSF75304">
    <property type="entry name" value="Amidase signature (AS) enzymes"/>
    <property type="match status" value="1"/>
</dbReference>
<sequence>MQRRRFFASIGILTAAMSAKGASAAEPHVADTPGGVVPDAPAGGASAEQALRIYLERIAEIDRKGPQLRSFIELNPDAPHIARALDAERKAGMVRGPLHGVAIALKDNIATGDRMATTAGSLALDDVRATRDAYLVARLRDAGAVIIGKTNLSEWANIRSTRSSSGWSARGGLTRNPYALDRSTSGSSSGSAAAVAANLVAMAVGTETDGSIVSPASIHGLVGLKPTVGRISRDGIIPISHTQDTPGPITRTVSDAALLLSAMADADTQDSATSQAPTPDDYLRALNKDALRGARIGVARDYFTGHDEVDQQIERAIAQMKSMGAEVIDPIDLPKVSYGDEEQAVLLHELKHDLPLWLQTFVPHAQVRNLADVIAFNDAHRSREMPYFGQELFTQAQALGDLDSDVYKKALATCSKKARDEGLARVIRAQRLDAIVAPTGGTAWLTDFINGDSAGDGFSTPAAVAGFPHLTVPAGFVRGLPVGVSFVGPAWSEARLLALGYAFEQATQWRREPRYVAQTSMPPLDA</sequence>
<name>A0A4P8J2T4_9BURK</name>
<dbReference type="RefSeq" id="WP_137335510.1">
    <property type="nucleotide sequence ID" value="NZ_CP040078.1"/>
</dbReference>
<evidence type="ECO:0000259" key="2">
    <source>
        <dbReference type="Pfam" id="PF01425"/>
    </source>
</evidence>
<dbReference type="GO" id="GO:0004040">
    <property type="term" value="F:amidase activity"/>
    <property type="evidence" value="ECO:0007669"/>
    <property type="project" value="UniProtKB-EC"/>
</dbReference>
<dbReference type="EMBL" id="CP040078">
    <property type="protein sequence ID" value="QCP52739.1"/>
    <property type="molecule type" value="Genomic_DNA"/>
</dbReference>
<dbReference type="OrthoDB" id="9811471at2"/>
<keyword evidence="3" id="KW-0378">Hydrolase</keyword>
<dbReference type="NCBIfam" id="NF006006">
    <property type="entry name" value="PRK08137.1"/>
    <property type="match status" value="1"/>
</dbReference>
<dbReference type="PANTHER" id="PTHR42678:SF34">
    <property type="entry name" value="OS04G0183300 PROTEIN"/>
    <property type="match status" value="1"/>
</dbReference>
<dbReference type="AlphaFoldDB" id="A0A4P8J2T4"/>
<dbReference type="PANTHER" id="PTHR42678">
    <property type="entry name" value="AMIDASE"/>
    <property type="match status" value="1"/>
</dbReference>
<feature type="chain" id="PRO_5020272065" evidence="1">
    <location>
        <begin position="25"/>
        <end position="526"/>
    </location>
</feature>
<dbReference type="KEGG" id="tvl:FAZ95_26725"/>
<dbReference type="Proteomes" id="UP000298656">
    <property type="component" value="Chromosome 2"/>
</dbReference>
<dbReference type="InterPro" id="IPR036928">
    <property type="entry name" value="AS_sf"/>
</dbReference>
<feature type="signal peptide" evidence="1">
    <location>
        <begin position="1"/>
        <end position="24"/>
    </location>
</feature>
<feature type="domain" description="Amidase" evidence="2">
    <location>
        <begin position="51"/>
        <end position="497"/>
    </location>
</feature>
<gene>
    <name evidence="3" type="ORF">FAZ95_26725</name>
</gene>
<accession>A0A4P8J2T4</accession>
<evidence type="ECO:0000313" key="4">
    <source>
        <dbReference type="Proteomes" id="UP000298656"/>
    </source>
</evidence>
<evidence type="ECO:0000313" key="3">
    <source>
        <dbReference type="EMBL" id="QCP52739.1"/>
    </source>
</evidence>
<keyword evidence="1" id="KW-0732">Signal</keyword>
<proteinExistence type="predicted"/>
<dbReference type="InterPro" id="IPR023631">
    <property type="entry name" value="Amidase_dom"/>
</dbReference>
<dbReference type="EC" id="3.5.1.4" evidence="3"/>
<dbReference type="Gene3D" id="3.90.1300.10">
    <property type="entry name" value="Amidase signature (AS) domain"/>
    <property type="match status" value="1"/>
</dbReference>